<dbReference type="Proteomes" id="UP001652582">
    <property type="component" value="Chromosome 3"/>
</dbReference>
<reference evidence="2" key="1">
    <citation type="submission" date="2025-08" db="UniProtKB">
        <authorList>
            <consortium name="RefSeq"/>
        </authorList>
    </citation>
    <scope>IDENTIFICATION</scope>
</reference>
<evidence type="ECO:0000313" key="2">
    <source>
        <dbReference type="RefSeq" id="XP_052747147.1"/>
    </source>
</evidence>
<sequence length="476" mass="54987">MFCTGQKKLALLARNEGKLKEYGSCLDLRAWSHDLKVQDCYLRDWMKSDMPIYVIPVHTVASCLRIMTKKRSGWYTPSCHPKCKSKVVLESICDSCHAMKDCLKNDDNFEKYFIEEEFDTTHWPCEKCLDALKSLKMFWKIITEKIFKLYIPTNVNMKSASSSNKSVESVTQAWQDELMQQTLLVKKLKTTNIEELNKKPTYLWQSYTKYLKKIIMQNNSDEIESCIDNKKLNKITDICEEKAIQTHPLDFSSLENKRSPLLVKKISKCTSFSAKTVDYGCDACHIDYTTVNMYKNNLDYLQQQYNVQSDELSHLKIENKSLKLQLQDMTKKSLPLAFTIPKPYEHCCEKDETVKNVDSEMVITLKNCKNEDFKHVSMLEVLHKTNGSRLLDENLIGLNNYWKKKQDPIKILTKVHNTFGALVKRELSIANHNKCDTKEVEIDASYNKVDASKSVASCTPQSSHSLLDVFTSTTEV</sequence>
<name>A0ABM3M6T9_BICAN</name>
<dbReference type="GeneID" id="112058599"/>
<accession>A0ABM3M6T9</accession>
<keyword evidence="1" id="KW-1185">Reference proteome</keyword>
<proteinExistence type="predicted"/>
<protein>
    <submittedName>
        <fullName evidence="2">Uncharacterized protein LOC112058599</fullName>
    </submittedName>
</protein>
<organism evidence="1 2">
    <name type="scientific">Bicyclus anynana</name>
    <name type="common">Squinting bush brown butterfly</name>
    <dbReference type="NCBI Taxonomy" id="110368"/>
    <lineage>
        <taxon>Eukaryota</taxon>
        <taxon>Metazoa</taxon>
        <taxon>Ecdysozoa</taxon>
        <taxon>Arthropoda</taxon>
        <taxon>Hexapoda</taxon>
        <taxon>Insecta</taxon>
        <taxon>Pterygota</taxon>
        <taxon>Neoptera</taxon>
        <taxon>Endopterygota</taxon>
        <taxon>Lepidoptera</taxon>
        <taxon>Glossata</taxon>
        <taxon>Ditrysia</taxon>
        <taxon>Papilionoidea</taxon>
        <taxon>Nymphalidae</taxon>
        <taxon>Satyrinae</taxon>
        <taxon>Satyrini</taxon>
        <taxon>Mycalesina</taxon>
        <taxon>Bicyclus</taxon>
    </lineage>
</organism>
<gene>
    <name evidence="2" type="primary">LOC112058599</name>
</gene>
<dbReference type="RefSeq" id="XP_052747147.1">
    <property type="nucleotide sequence ID" value="XM_052891187.1"/>
</dbReference>
<evidence type="ECO:0000313" key="1">
    <source>
        <dbReference type="Proteomes" id="UP001652582"/>
    </source>
</evidence>